<dbReference type="Pfam" id="PF02697">
    <property type="entry name" value="VAPB_antitox"/>
    <property type="match status" value="1"/>
</dbReference>
<dbReference type="EMBL" id="REGA01000025">
    <property type="protein sequence ID" value="RQG90662.1"/>
    <property type="molecule type" value="Genomic_DNA"/>
</dbReference>
<accession>A0A3N6MYM5</accession>
<dbReference type="Proteomes" id="UP000282323">
    <property type="component" value="Unassembled WGS sequence"/>
</dbReference>
<proteinExistence type="predicted"/>
<gene>
    <name evidence="3" type="ORF">EA473_20345</name>
</gene>
<feature type="region of interest" description="Disordered" evidence="2">
    <location>
        <begin position="62"/>
        <end position="96"/>
    </location>
</feature>
<dbReference type="RefSeq" id="WP_124197389.1">
    <property type="nucleotide sequence ID" value="NZ_REGA01000025.1"/>
</dbReference>
<protein>
    <recommendedName>
        <fullName evidence="5">Antitoxin</fullName>
    </recommendedName>
</protein>
<keyword evidence="4" id="KW-1185">Reference proteome</keyword>
<evidence type="ECO:0008006" key="5">
    <source>
        <dbReference type="Google" id="ProtNLM"/>
    </source>
</evidence>
<organism evidence="3 4">
    <name type="scientific">Natrarchaeobius chitinivorans</name>
    <dbReference type="NCBI Taxonomy" id="1679083"/>
    <lineage>
        <taxon>Archaea</taxon>
        <taxon>Methanobacteriati</taxon>
        <taxon>Methanobacteriota</taxon>
        <taxon>Stenosarchaea group</taxon>
        <taxon>Halobacteria</taxon>
        <taxon>Halobacteriales</taxon>
        <taxon>Natrialbaceae</taxon>
        <taxon>Natrarchaeobius</taxon>
    </lineage>
</organism>
<keyword evidence="1" id="KW-1277">Toxin-antitoxin system</keyword>
<dbReference type="OrthoDB" id="9187at2157"/>
<feature type="compositionally biased region" description="Basic and acidic residues" evidence="2">
    <location>
        <begin position="84"/>
        <end position="96"/>
    </location>
</feature>
<reference evidence="3 4" key="1">
    <citation type="submission" date="2018-10" db="EMBL/GenBank/DDBJ databases">
        <title>Natrarchaeobius chitinivorans gen. nov., sp. nov., and Natrarchaeobius haloalkaliphilus sp. nov., alkaliphilic, chitin-utilizing haloarchaea from hypersaline alkaline lakes.</title>
        <authorList>
            <person name="Sorokin D.Y."/>
            <person name="Elcheninov A.G."/>
            <person name="Kostrikina N.A."/>
            <person name="Bale N.J."/>
            <person name="Sinninghe Damste J.S."/>
            <person name="Khijniak T.V."/>
            <person name="Kublanov I.V."/>
            <person name="Toshchakov S.V."/>
        </authorList>
    </citation>
    <scope>NUCLEOTIDE SEQUENCE [LARGE SCALE GENOMIC DNA]</scope>
    <source>
        <strain evidence="3 4">AArcht4T</strain>
    </source>
</reference>
<evidence type="ECO:0000313" key="4">
    <source>
        <dbReference type="Proteomes" id="UP000282323"/>
    </source>
</evidence>
<evidence type="ECO:0000313" key="3">
    <source>
        <dbReference type="EMBL" id="RQG90662.1"/>
    </source>
</evidence>
<evidence type="ECO:0000256" key="1">
    <source>
        <dbReference type="ARBA" id="ARBA00022649"/>
    </source>
</evidence>
<evidence type="ECO:0000256" key="2">
    <source>
        <dbReference type="SAM" id="MobiDB-lite"/>
    </source>
</evidence>
<comment type="caution">
    <text evidence="3">The sequence shown here is derived from an EMBL/GenBank/DDBJ whole genome shotgun (WGS) entry which is preliminary data.</text>
</comment>
<name>A0A3N6MYM5_NATCH</name>
<dbReference type="InterPro" id="IPR003847">
    <property type="entry name" value="Put_antitoxin"/>
</dbReference>
<dbReference type="AlphaFoldDB" id="A0A3N6MYM5"/>
<sequence>MKTIGLTDEVYERLRVRKRGDESVSDLVDRLIDESNPDWKATFGTLPDEEASEFETIALRSAASHGQATRQQHAIAELSDPLDSEAKREDESTNET</sequence>